<dbReference type="KEGG" id="pseb:EOK75_04805"/>
<evidence type="ECO:0000256" key="1">
    <source>
        <dbReference type="ARBA" id="ARBA00023002"/>
    </source>
</evidence>
<accession>A0A4P8EES1</accession>
<dbReference type="PANTHER" id="PTHR43333:SF1">
    <property type="entry name" value="D-ISOMER SPECIFIC 2-HYDROXYACID DEHYDROGENASE NAD-BINDING DOMAIN-CONTAINING PROTEIN"/>
    <property type="match status" value="1"/>
</dbReference>
<dbReference type="InterPro" id="IPR006140">
    <property type="entry name" value="D-isomer_DH_NAD-bd"/>
</dbReference>
<reference evidence="4 5" key="1">
    <citation type="submission" date="2019-05" db="EMBL/GenBank/DDBJ databases">
        <title>Pseudorhodobacter turbinis sp. nov., isolated from the gut of the Korean turban shell.</title>
        <authorList>
            <person name="Jeong Y.-S."/>
            <person name="Kang W.-R."/>
            <person name="Bae J.-W."/>
        </authorList>
    </citation>
    <scope>NUCLEOTIDE SEQUENCE [LARGE SCALE GENOMIC DNA]</scope>
    <source>
        <strain evidence="4 5">S12M18</strain>
    </source>
</reference>
<feature type="domain" description="D-isomer specific 2-hydroxyacid dehydrogenase NAD-binding" evidence="3">
    <location>
        <begin position="106"/>
        <end position="275"/>
    </location>
</feature>
<evidence type="ECO:0000256" key="2">
    <source>
        <dbReference type="ARBA" id="ARBA00023027"/>
    </source>
</evidence>
<dbReference type="Gene3D" id="3.40.50.720">
    <property type="entry name" value="NAD(P)-binding Rossmann-like Domain"/>
    <property type="match status" value="2"/>
</dbReference>
<dbReference type="Proteomes" id="UP000298631">
    <property type="component" value="Chromosome"/>
</dbReference>
<dbReference type="RefSeq" id="WP_137192844.1">
    <property type="nucleotide sequence ID" value="NZ_CP039964.1"/>
</dbReference>
<gene>
    <name evidence="4" type="ORF">EOK75_04805</name>
</gene>
<protein>
    <submittedName>
        <fullName evidence="4">Glyoxylate/hydroxypyruvate reductase A</fullName>
    </submittedName>
</protein>
<evidence type="ECO:0000313" key="4">
    <source>
        <dbReference type="EMBL" id="QCO55153.1"/>
    </source>
</evidence>
<dbReference type="EMBL" id="CP039964">
    <property type="protein sequence ID" value="QCO55153.1"/>
    <property type="molecule type" value="Genomic_DNA"/>
</dbReference>
<dbReference type="GO" id="GO:0051287">
    <property type="term" value="F:NAD binding"/>
    <property type="evidence" value="ECO:0007669"/>
    <property type="project" value="InterPro"/>
</dbReference>
<proteinExistence type="predicted"/>
<dbReference type="CDD" id="cd12164">
    <property type="entry name" value="GDH_like_2"/>
    <property type="match status" value="1"/>
</dbReference>
<dbReference type="AlphaFoldDB" id="A0A4P8EES1"/>
<dbReference type="PANTHER" id="PTHR43333">
    <property type="entry name" value="2-HACID_DH_C DOMAIN-CONTAINING PROTEIN"/>
    <property type="match status" value="1"/>
</dbReference>
<keyword evidence="2" id="KW-0520">NAD</keyword>
<dbReference type="InterPro" id="IPR036291">
    <property type="entry name" value="NAD(P)-bd_dom_sf"/>
</dbReference>
<evidence type="ECO:0000259" key="3">
    <source>
        <dbReference type="Pfam" id="PF02826"/>
    </source>
</evidence>
<keyword evidence="5" id="KW-1185">Reference proteome</keyword>
<organism evidence="4 5">
    <name type="scientific">Pseudorhodobacter turbinis</name>
    <dbReference type="NCBI Taxonomy" id="2500533"/>
    <lineage>
        <taxon>Bacteria</taxon>
        <taxon>Pseudomonadati</taxon>
        <taxon>Pseudomonadota</taxon>
        <taxon>Alphaproteobacteria</taxon>
        <taxon>Rhodobacterales</taxon>
        <taxon>Paracoccaceae</taxon>
        <taxon>Pseudorhodobacter</taxon>
    </lineage>
</organism>
<dbReference type="GO" id="GO:0016491">
    <property type="term" value="F:oxidoreductase activity"/>
    <property type="evidence" value="ECO:0007669"/>
    <property type="project" value="UniProtKB-KW"/>
</dbReference>
<keyword evidence="1" id="KW-0560">Oxidoreductase</keyword>
<sequence length="310" mass="33322">MTTIYFAAGAPRWTRFEAPLRSALQDAGIEADLSPQCADPSLVDYIIYAPDSEVQDFTPFTRCKAVLNLWAGVERIVGNPTLTQPLCRMVDPSLTAGMEEWVLGHALRHHLGMDRHIQNPDRAWDPTPPPLAAERPVTILGLGALGQACARALQGVGFPVKGWSRTQKDLPDIASHHGDEGLKAALTGAEIVVLLLPKTAATENILNAETLALLAPGAALLNPGRGHLIDDTALLAALDSGTVGHATLDVFRVEPLPQDHPFWAHPQVTVTPHIAAETRPKSAAKVVVENIRRGQAGMPFLHLVDPTHGY</sequence>
<name>A0A4P8EES1_9RHOB</name>
<dbReference type="SUPFAM" id="SSF51735">
    <property type="entry name" value="NAD(P)-binding Rossmann-fold domains"/>
    <property type="match status" value="1"/>
</dbReference>
<dbReference type="Pfam" id="PF02826">
    <property type="entry name" value="2-Hacid_dh_C"/>
    <property type="match status" value="1"/>
</dbReference>
<keyword evidence="4" id="KW-0670">Pyruvate</keyword>
<evidence type="ECO:0000313" key="5">
    <source>
        <dbReference type="Proteomes" id="UP000298631"/>
    </source>
</evidence>
<dbReference type="OrthoDB" id="9787219at2"/>